<evidence type="ECO:0000256" key="3">
    <source>
        <dbReference type="SAM" id="Coils"/>
    </source>
</evidence>
<dbReference type="InterPro" id="IPR058792">
    <property type="entry name" value="Beta-barrel_RND_2"/>
</dbReference>
<dbReference type="Gene3D" id="2.40.50.100">
    <property type="match status" value="1"/>
</dbReference>
<dbReference type="PANTHER" id="PTHR32347:SF23">
    <property type="entry name" value="BLL5650 PROTEIN"/>
    <property type="match status" value="1"/>
</dbReference>
<evidence type="ECO:0000313" key="7">
    <source>
        <dbReference type="Proteomes" id="UP000427281"/>
    </source>
</evidence>
<evidence type="ECO:0000256" key="2">
    <source>
        <dbReference type="ARBA" id="ARBA00023054"/>
    </source>
</evidence>
<dbReference type="EMBL" id="CP043930">
    <property type="protein sequence ID" value="QGQ23589.1"/>
    <property type="molecule type" value="Genomic_DNA"/>
</dbReference>
<evidence type="ECO:0000259" key="4">
    <source>
        <dbReference type="Pfam" id="PF25917"/>
    </source>
</evidence>
<evidence type="ECO:0000259" key="5">
    <source>
        <dbReference type="Pfam" id="PF25954"/>
    </source>
</evidence>
<dbReference type="InterPro" id="IPR058625">
    <property type="entry name" value="MdtA-like_BSH"/>
</dbReference>
<organism evidence="6 7">
    <name type="scientific">Gimesia benthica</name>
    <dbReference type="NCBI Taxonomy" id="2608982"/>
    <lineage>
        <taxon>Bacteria</taxon>
        <taxon>Pseudomonadati</taxon>
        <taxon>Planctomycetota</taxon>
        <taxon>Planctomycetia</taxon>
        <taxon>Planctomycetales</taxon>
        <taxon>Planctomycetaceae</taxon>
        <taxon>Gimesia</taxon>
    </lineage>
</organism>
<dbReference type="AlphaFoldDB" id="A0A6I6AFH3"/>
<dbReference type="Pfam" id="PF25954">
    <property type="entry name" value="Beta-barrel_RND_2"/>
    <property type="match status" value="1"/>
</dbReference>
<dbReference type="InterPro" id="IPR050465">
    <property type="entry name" value="UPF0194_transport"/>
</dbReference>
<reference evidence="6 7" key="1">
    <citation type="submission" date="2019-09" db="EMBL/GenBank/DDBJ databases">
        <title>Gimesia benthica sp. nov., a novel bacterium isolated from deep-sea water of the Northwest Indian Ocean.</title>
        <authorList>
            <person name="Dai X."/>
        </authorList>
    </citation>
    <scope>NUCLEOTIDE SEQUENCE [LARGE SCALE GENOMIC DNA]</scope>
    <source>
        <strain evidence="6 7">E7</strain>
    </source>
</reference>
<comment type="subcellular location">
    <subcellularLocation>
        <location evidence="1">Cell envelope</location>
    </subcellularLocation>
</comment>
<dbReference type="Pfam" id="PF25917">
    <property type="entry name" value="BSH_RND"/>
    <property type="match status" value="1"/>
</dbReference>
<dbReference type="KEGG" id="gim:F1728_13285"/>
<name>A0A6I6AFH3_9PLAN</name>
<keyword evidence="7" id="KW-1185">Reference proteome</keyword>
<evidence type="ECO:0000313" key="6">
    <source>
        <dbReference type="EMBL" id="QGQ23589.1"/>
    </source>
</evidence>
<evidence type="ECO:0000256" key="1">
    <source>
        <dbReference type="ARBA" id="ARBA00004196"/>
    </source>
</evidence>
<keyword evidence="2 3" id="KW-0175">Coiled coil</keyword>
<sequence length="333" mass="37409">MRHFRRKTCVFGALAHVSRIQAHCCPDKRKRITMNRLCASICLFTTLAGLQIATPLALSADERAASDAPLRIDSVLVTVIEQVEVPAREVGQLTNLRVREGMTIERGALLAQIEDSEARLLLKQAQLEYETARLKAENDVDLRFARKSHEVANAELQRAKDSIQKYPKSISKTELDRLQLTAEKAELEIEQATEEAKTAQLEAKLKQNAEEIAALAVEKRKVVSPIDGMVVQIMTRTGEWVRPGETVMRLLKLDRLRAEGLINVSLLQERDLKDRPVVLLVNPGTKQEQKFQGKISFVSPEINAVNNQTRVWADIENPDLKLKPGMRASLIIQ</sequence>
<feature type="domain" description="Multidrug resistance protein MdtA-like barrel-sandwich hybrid" evidence="4">
    <location>
        <begin position="81"/>
        <end position="247"/>
    </location>
</feature>
<dbReference type="SUPFAM" id="SSF111369">
    <property type="entry name" value="HlyD-like secretion proteins"/>
    <property type="match status" value="1"/>
</dbReference>
<feature type="domain" description="CusB-like beta-barrel" evidence="5">
    <location>
        <begin position="287"/>
        <end position="330"/>
    </location>
</feature>
<gene>
    <name evidence="6" type="ORF">F1728_13285</name>
</gene>
<dbReference type="Gene3D" id="2.40.30.170">
    <property type="match status" value="1"/>
</dbReference>
<dbReference type="Gene3D" id="1.10.287.470">
    <property type="entry name" value="Helix hairpin bin"/>
    <property type="match status" value="1"/>
</dbReference>
<proteinExistence type="predicted"/>
<dbReference type="GO" id="GO:0030313">
    <property type="term" value="C:cell envelope"/>
    <property type="evidence" value="ECO:0007669"/>
    <property type="project" value="UniProtKB-SubCell"/>
</dbReference>
<protein>
    <submittedName>
        <fullName evidence="6">HlyD family efflux transporter periplasmic adaptor subunit</fullName>
    </submittedName>
</protein>
<accession>A0A6I6AFH3</accession>
<dbReference type="Proteomes" id="UP000427281">
    <property type="component" value="Chromosome"/>
</dbReference>
<feature type="coiled-coil region" evidence="3">
    <location>
        <begin position="142"/>
        <end position="218"/>
    </location>
</feature>
<dbReference type="PANTHER" id="PTHR32347">
    <property type="entry name" value="EFFLUX SYSTEM COMPONENT YKNX-RELATED"/>
    <property type="match status" value="1"/>
</dbReference>